<dbReference type="RefSeq" id="WP_182574556.1">
    <property type="nucleotide sequence ID" value="NZ_JACJHY010000015.1"/>
</dbReference>
<comment type="caution">
    <text evidence="2">The sequence shown here is derived from an EMBL/GenBank/DDBJ whole genome shotgun (WGS) entry which is preliminary data.</text>
</comment>
<name>A0ABR6C8D5_9HYPH</name>
<reference evidence="2 3" key="1">
    <citation type="submission" date="2020-08" db="EMBL/GenBank/DDBJ databases">
        <title>Genomic Encyclopedia of Type Strains, Phase IV (KMG-IV): sequencing the most valuable type-strain genomes for metagenomic binning, comparative biology and taxonomic classification.</title>
        <authorList>
            <person name="Goeker M."/>
        </authorList>
    </citation>
    <scope>NUCLEOTIDE SEQUENCE [LARGE SCALE GENOMIC DNA]</scope>
    <source>
        <strain evidence="2 3">DSM 17455</strain>
    </source>
</reference>
<dbReference type="Proteomes" id="UP000587524">
    <property type="component" value="Unassembled WGS sequence"/>
</dbReference>
<proteinExistence type="predicted"/>
<gene>
    <name evidence="2" type="ORF">HNQ97_003284</name>
</gene>
<sequence length="1058" mass="118162">MALTRKRLGWSDYLHHWKLVLLLLLATASTTTASTIEVGSDYRSKYDLMNSTQKHRVNQLFILGLSERNRDYVGALSRANEISKSRSNTAEYRQIFHDAYNFSYLSPPYATRLPDPPAAPEQLDPMHPWGYTGFLKHETGRYLAKRVPGQVAGTMGEYLEYFLPGSKVISLAGKGLSKAFEDEQSDQLFDGDKVRTSLQSSIENVDLSQSDSALQKVIDEMLIDPYKDQTSIFDLMGGNIVDRILNADNQLPSYESELKKRQGETLERIRKDLARQSPEPDGNPSSDTTAADDDDVGSSADGAADRGLTYDLGEFEGYSRILSGLMQLSDKNLGREYYRYSSTILQVGKLTDDFFNRKTIGPVSFVGGWVTIVQGIATSGKPDAQLTMFEMLKGLAESLNNLSDFIRTGFTEIDSKLEAILGMQIASFGQLTDTLLQVRDLTTQTLESIEVVSAQIETESMGIANQRVMDQYDRIKADTDEQCSLLDGADSAQRDRCRRRLFRTLLFDSRTSTKNVLLVADSAGDVPGLLNQPQYLPVFIGKLLASLPKQPDQRRIQTAGSSEVLSGGYVDPIMWILGMEALRQRTDLGSLDLNPSDLELLDEVYEDGIALVGGLAELGGDEPLNIVGQYNQVQSDLILAVKNVIAKYRMYITRSGLEYDLYHTCISCVDDPATYKNAAEYVNFNIDGDEPRSTYRKRFTNFRNVFVNDINADPAKSSDSWYNLQDYAGRKFAGTALVDYHQLPEKFRNLLDIGDIESLAKTSSLVELYGHIHDVVMATPGPLAKDFVDCGPVQPATRGGSICMAGGYLTGQIDIIAATAPPQTKEWINEGSEKNKGNVRLWWDQVPWSGASRPASLFTLFTHSFKVPLVIPIYPDGGRSRYLFPTWPERFAYLYRSLEKEKLTVTSHADLTVLRAAIPEAANRRHSILLDIYRALKNGQDSTQTLPARLVISEAEARSLRSLARQEQLLRETLETLELASSAAHPEFTESMKKCAVRPENILLAERPEGVMLRVRNLLDPNGLCEEIDRRNFSSSLYLQDRVGEWSDWALEKVHGVQ</sequence>
<dbReference type="EMBL" id="JACJHZ010000015">
    <property type="protein sequence ID" value="MBA9021278.1"/>
    <property type="molecule type" value="Genomic_DNA"/>
</dbReference>
<evidence type="ECO:0000256" key="1">
    <source>
        <dbReference type="SAM" id="MobiDB-lite"/>
    </source>
</evidence>
<keyword evidence="3" id="KW-1185">Reference proteome</keyword>
<accession>A0ABR6C8D5</accession>
<evidence type="ECO:0000313" key="3">
    <source>
        <dbReference type="Proteomes" id="UP000587524"/>
    </source>
</evidence>
<protein>
    <submittedName>
        <fullName evidence="2">Uncharacterized protein</fullName>
    </submittedName>
</protein>
<evidence type="ECO:0000313" key="2">
    <source>
        <dbReference type="EMBL" id="MBA9021278.1"/>
    </source>
</evidence>
<feature type="region of interest" description="Disordered" evidence="1">
    <location>
        <begin position="273"/>
        <end position="303"/>
    </location>
</feature>
<organism evidence="2 3">
    <name type="scientific">Aminobacter ciceronei</name>
    <dbReference type="NCBI Taxonomy" id="150723"/>
    <lineage>
        <taxon>Bacteria</taxon>
        <taxon>Pseudomonadati</taxon>
        <taxon>Pseudomonadota</taxon>
        <taxon>Alphaproteobacteria</taxon>
        <taxon>Hyphomicrobiales</taxon>
        <taxon>Phyllobacteriaceae</taxon>
        <taxon>Aminobacter</taxon>
    </lineage>
</organism>